<evidence type="ECO:0000256" key="5">
    <source>
        <dbReference type="ARBA" id="ARBA00022833"/>
    </source>
</evidence>
<dbReference type="SUPFAM" id="SSF55031">
    <property type="entry name" value="Bacterial exopeptidase dimerisation domain"/>
    <property type="match status" value="1"/>
</dbReference>
<dbReference type="STRING" id="322104.A3GEW4"/>
<keyword evidence="5" id="KW-0862">Zinc</keyword>
<dbReference type="GO" id="GO:0046872">
    <property type="term" value="F:metal ion binding"/>
    <property type="evidence" value="ECO:0007669"/>
    <property type="project" value="UniProtKB-KW"/>
</dbReference>
<dbReference type="Proteomes" id="UP000002258">
    <property type="component" value="Chromosome 1"/>
</dbReference>
<dbReference type="EMBL" id="AAVQ01000001">
    <property type="protein sequence ID" value="EAZ63657.2"/>
    <property type="molecule type" value="Genomic_DNA"/>
</dbReference>
<comment type="similarity">
    <text evidence="2">Belongs to the peptidase M20A family.</text>
</comment>
<dbReference type="SUPFAM" id="SSF53187">
    <property type="entry name" value="Zn-dependent exopeptidases"/>
    <property type="match status" value="1"/>
</dbReference>
<keyword evidence="3" id="KW-0479">Metal-binding</keyword>
<dbReference type="KEGG" id="pic:PICST_28027"/>
<reference evidence="7 8" key="1">
    <citation type="journal article" date="2007" name="Nat. Biotechnol.">
        <title>Genome sequence of the lignocellulose-bioconverting and xylose-fermenting yeast Pichia stipitis.</title>
        <authorList>
            <person name="Jeffries T.W."/>
            <person name="Grigoriev I.V."/>
            <person name="Grimwood J."/>
            <person name="Laplaza J.M."/>
            <person name="Aerts A."/>
            <person name="Salamov A."/>
            <person name="Schmutz J."/>
            <person name="Lindquist E."/>
            <person name="Dehal P."/>
            <person name="Shapiro H."/>
            <person name="Jin Y.S."/>
            <person name="Passoth V."/>
            <person name="Richardson P.M."/>
        </authorList>
    </citation>
    <scope>NUCLEOTIDE SEQUENCE [LARGE SCALE GENOMIC DNA]</scope>
    <source>
        <strain evidence="8">ATCC 58785 / CBS 6054 / NBRC 10063 / NRRL Y-11545</strain>
    </source>
</reference>
<dbReference type="eggNOG" id="KOG2275">
    <property type="taxonomic scope" value="Eukaryota"/>
</dbReference>
<dbReference type="RefSeq" id="XP_001387680.2">
    <property type="nucleotide sequence ID" value="XM_001387643.1"/>
</dbReference>
<dbReference type="PANTHER" id="PTHR43808:SF8">
    <property type="entry name" value="PEPTIDASE M20 DIMERISATION DOMAIN-CONTAINING PROTEIN"/>
    <property type="match status" value="1"/>
</dbReference>
<dbReference type="CDD" id="cd05652">
    <property type="entry name" value="M20_ArgE_DapE-like_fungal"/>
    <property type="match status" value="1"/>
</dbReference>
<feature type="domain" description="Peptidase M20 dimerisation" evidence="6">
    <location>
        <begin position="217"/>
        <end position="315"/>
    </location>
</feature>
<dbReference type="Pfam" id="PF07687">
    <property type="entry name" value="M20_dimer"/>
    <property type="match status" value="1"/>
</dbReference>
<dbReference type="InterPro" id="IPR002933">
    <property type="entry name" value="Peptidase_M20"/>
</dbReference>
<keyword evidence="8" id="KW-1185">Reference proteome</keyword>
<accession>A3GEW4</accession>
<dbReference type="GO" id="GO:0016787">
    <property type="term" value="F:hydrolase activity"/>
    <property type="evidence" value="ECO:0007669"/>
    <property type="project" value="UniProtKB-KW"/>
</dbReference>
<evidence type="ECO:0000256" key="2">
    <source>
        <dbReference type="ARBA" id="ARBA00006247"/>
    </source>
</evidence>
<evidence type="ECO:0000259" key="6">
    <source>
        <dbReference type="Pfam" id="PF07687"/>
    </source>
</evidence>
<dbReference type="InterPro" id="IPR050072">
    <property type="entry name" value="Peptidase_M20A"/>
</dbReference>
<dbReference type="GeneID" id="4850813"/>
<protein>
    <recommendedName>
        <fullName evidence="6">Peptidase M20 dimerisation domain-containing protein</fullName>
    </recommendedName>
</protein>
<sequence>MALCNLTMAPQSGPDQKCGGFHMTSLAYVAISFSLDQQIPQIQTTEFEGLEDVHVNGLSLLSFHKQLVEIDSTSNHEHTASLYLKQFLENAGLTVELQPIHDNYEIRYNVYAYYGKTRDTKVVVTSHFDTVPPYIPYSINGTKIFGRGTSDAKGSVASQTFAFLSLLENNEIKEGDVSLLFVVGEEVSGTGMLEANNLGAKWDIAIFGEPTELKLGVGHKGAVVFTLDVEGHASHSGYPQLGISAGEIIIPVLNKLINSEWPVDDKLGPSTLNIGRFEGGVAANVIPAHASAQALIRVSGQLDRVIELIEEAAADIDHLTLNIRSKAEPVYLDYEVPGFESIVLAYFTDVPNLKLPLKSRYLYGPGTILVAHGDDEYVENSDLVEAVDGYKRLVAHALSEL</sequence>
<dbReference type="OMA" id="HDEEIGC"/>
<evidence type="ECO:0000313" key="7">
    <source>
        <dbReference type="EMBL" id="EAZ63657.2"/>
    </source>
</evidence>
<dbReference type="PANTHER" id="PTHR43808">
    <property type="entry name" value="ACETYLORNITHINE DEACETYLASE"/>
    <property type="match status" value="1"/>
</dbReference>
<dbReference type="InterPro" id="IPR036264">
    <property type="entry name" value="Bact_exopeptidase_dim_dom"/>
</dbReference>
<keyword evidence="4" id="KW-0378">Hydrolase</keyword>
<comment type="caution">
    <text evidence="7">The sequence shown here is derived from an EMBL/GenBank/DDBJ whole genome shotgun (WGS) entry which is preliminary data.</text>
</comment>
<evidence type="ECO:0000256" key="4">
    <source>
        <dbReference type="ARBA" id="ARBA00022801"/>
    </source>
</evidence>
<comment type="cofactor">
    <cofactor evidence="1">
        <name>Zn(2+)</name>
        <dbReference type="ChEBI" id="CHEBI:29105"/>
    </cofactor>
</comment>
<dbReference type="HOGENOM" id="CLU_021802_3_0_1"/>
<name>A3GEW4_PICST</name>
<dbReference type="OrthoDB" id="3064516at2759"/>
<dbReference type="Gene3D" id="3.30.70.360">
    <property type="match status" value="1"/>
</dbReference>
<gene>
    <name evidence="7" type="ORF">PICST_28027</name>
</gene>
<evidence type="ECO:0000256" key="1">
    <source>
        <dbReference type="ARBA" id="ARBA00001947"/>
    </source>
</evidence>
<dbReference type="Pfam" id="PF01546">
    <property type="entry name" value="Peptidase_M20"/>
    <property type="match status" value="1"/>
</dbReference>
<dbReference type="InParanoid" id="A3GEW4"/>
<evidence type="ECO:0000256" key="3">
    <source>
        <dbReference type="ARBA" id="ARBA00022723"/>
    </source>
</evidence>
<dbReference type="AlphaFoldDB" id="A3GEW4"/>
<organism evidence="7 8">
    <name type="scientific">Scheffersomyces stipitis (strain ATCC 58785 / CBS 6054 / NBRC 10063 / NRRL Y-11545)</name>
    <name type="common">Yeast</name>
    <name type="synonym">Pichia stipitis</name>
    <dbReference type="NCBI Taxonomy" id="322104"/>
    <lineage>
        <taxon>Eukaryota</taxon>
        <taxon>Fungi</taxon>
        <taxon>Dikarya</taxon>
        <taxon>Ascomycota</taxon>
        <taxon>Saccharomycotina</taxon>
        <taxon>Pichiomycetes</taxon>
        <taxon>Debaryomycetaceae</taxon>
        <taxon>Scheffersomyces</taxon>
    </lineage>
</organism>
<proteinExistence type="inferred from homology"/>
<evidence type="ECO:0000313" key="8">
    <source>
        <dbReference type="Proteomes" id="UP000002258"/>
    </source>
</evidence>
<dbReference type="Gene3D" id="3.40.630.10">
    <property type="entry name" value="Zn peptidases"/>
    <property type="match status" value="1"/>
</dbReference>
<dbReference type="InterPro" id="IPR011650">
    <property type="entry name" value="Peptidase_M20_dimer"/>
</dbReference>